<dbReference type="Proteomes" id="UP001595075">
    <property type="component" value="Unassembled WGS sequence"/>
</dbReference>
<dbReference type="EMBL" id="JAZHXI010000002">
    <property type="protein sequence ID" value="KAL2074360.1"/>
    <property type="molecule type" value="Genomic_DNA"/>
</dbReference>
<proteinExistence type="predicted"/>
<evidence type="ECO:0000313" key="2">
    <source>
        <dbReference type="EMBL" id="KAL2074360.1"/>
    </source>
</evidence>
<keyword evidence="3" id="KW-1185">Reference proteome</keyword>
<accession>A0ABR4CWU9</accession>
<organism evidence="2 3">
    <name type="scientific">Oculimacula yallundae</name>
    <dbReference type="NCBI Taxonomy" id="86028"/>
    <lineage>
        <taxon>Eukaryota</taxon>
        <taxon>Fungi</taxon>
        <taxon>Dikarya</taxon>
        <taxon>Ascomycota</taxon>
        <taxon>Pezizomycotina</taxon>
        <taxon>Leotiomycetes</taxon>
        <taxon>Helotiales</taxon>
        <taxon>Ploettnerulaceae</taxon>
        <taxon>Oculimacula</taxon>
    </lineage>
</organism>
<sequence length="428" mass="49300">MVASPHFPDTDMTSERQTYEQPTSKRWLDEQMFARQRPWVRAESSITSTAGNRQAQVNSSLTSQGWTLQECLENSGKTVAPRERADAPSYIGLRKQSNTYKKRKASSNTFDAKVFVEKPRPKKKKKEVAKPEFTIFEDETATKAANPTPEDIKNDPDYYHEFGDEAAICFYTTLIRQGTKRMMQEHGYLYAISLIELIKQPAIDMDSRIPHTGIGFHSRLTTWLETQIWNKTYGISHPNGFKHTYPRDEEEWFTVEAVEELAKLMTDLHDTHLRYEVISAPLPDMTPQHYEEFVHPILTLLAGYCFGHGCGMDVGSPAFGDYLDDGKRNPEFFNRLTKAWSTIVDFHLGHRGEDFEGFWCGETWTRKWSVDQVRDSMKRKGVNWKAMEHFWGDTYPPCDNLSRFGGKARVRGEDPDAAEMFQIGIDGY</sequence>
<name>A0ABR4CWU9_9HELO</name>
<comment type="caution">
    <text evidence="2">The sequence shown here is derived from an EMBL/GenBank/DDBJ whole genome shotgun (WGS) entry which is preliminary data.</text>
</comment>
<evidence type="ECO:0000256" key="1">
    <source>
        <dbReference type="SAM" id="MobiDB-lite"/>
    </source>
</evidence>
<protein>
    <submittedName>
        <fullName evidence="2">Uncharacterized protein</fullName>
    </submittedName>
</protein>
<gene>
    <name evidence="2" type="ORF">VTL71DRAFT_8138</name>
</gene>
<evidence type="ECO:0000313" key="3">
    <source>
        <dbReference type="Proteomes" id="UP001595075"/>
    </source>
</evidence>
<reference evidence="2 3" key="1">
    <citation type="journal article" date="2024" name="Commun. Biol.">
        <title>Comparative genomic analysis of thermophilic fungi reveals convergent evolutionary adaptations and gene losses.</title>
        <authorList>
            <person name="Steindorff A.S."/>
            <person name="Aguilar-Pontes M.V."/>
            <person name="Robinson A.J."/>
            <person name="Andreopoulos B."/>
            <person name="LaButti K."/>
            <person name="Kuo A."/>
            <person name="Mondo S."/>
            <person name="Riley R."/>
            <person name="Otillar R."/>
            <person name="Haridas S."/>
            <person name="Lipzen A."/>
            <person name="Grimwood J."/>
            <person name="Schmutz J."/>
            <person name="Clum A."/>
            <person name="Reid I.D."/>
            <person name="Moisan M.C."/>
            <person name="Butler G."/>
            <person name="Nguyen T.T.M."/>
            <person name="Dewar K."/>
            <person name="Conant G."/>
            <person name="Drula E."/>
            <person name="Henrissat B."/>
            <person name="Hansel C."/>
            <person name="Singer S."/>
            <person name="Hutchinson M.I."/>
            <person name="de Vries R.P."/>
            <person name="Natvig D.O."/>
            <person name="Powell A.J."/>
            <person name="Tsang A."/>
            <person name="Grigoriev I.V."/>
        </authorList>
    </citation>
    <scope>NUCLEOTIDE SEQUENCE [LARGE SCALE GENOMIC DNA]</scope>
    <source>
        <strain evidence="2 3">CBS 494.80</strain>
    </source>
</reference>
<feature type="region of interest" description="Disordered" evidence="1">
    <location>
        <begin position="1"/>
        <end position="30"/>
    </location>
</feature>